<evidence type="ECO:0000256" key="9">
    <source>
        <dbReference type="ARBA" id="ARBA00022840"/>
    </source>
</evidence>
<keyword evidence="14" id="KW-1185">Reference proteome</keyword>
<evidence type="ECO:0000256" key="1">
    <source>
        <dbReference type="ARBA" id="ARBA00000085"/>
    </source>
</evidence>
<evidence type="ECO:0000256" key="8">
    <source>
        <dbReference type="ARBA" id="ARBA00022777"/>
    </source>
</evidence>
<dbReference type="InterPro" id="IPR036890">
    <property type="entry name" value="HATPase_C_sf"/>
</dbReference>
<keyword evidence="11" id="KW-0472">Membrane</keyword>
<keyword evidence="6" id="KW-0812">Transmembrane</keyword>
<gene>
    <name evidence="13" type="ORF">AWJ14_07215</name>
</gene>
<dbReference type="STRING" id="1480615.AWJ14_07215"/>
<dbReference type="Gene3D" id="3.30.565.10">
    <property type="entry name" value="Histidine kinase-like ATPase, C-terminal domain"/>
    <property type="match status" value="1"/>
</dbReference>
<dbReference type="Proteomes" id="UP000094795">
    <property type="component" value="Unassembled WGS sequence"/>
</dbReference>
<organism evidence="13 14">
    <name type="scientific">Hoeflea olei</name>
    <dbReference type="NCBI Taxonomy" id="1480615"/>
    <lineage>
        <taxon>Bacteria</taxon>
        <taxon>Pseudomonadati</taxon>
        <taxon>Pseudomonadota</taxon>
        <taxon>Alphaproteobacteria</taxon>
        <taxon>Hyphomicrobiales</taxon>
        <taxon>Rhizobiaceae</taxon>
        <taxon>Hoeflea</taxon>
    </lineage>
</organism>
<evidence type="ECO:0000256" key="2">
    <source>
        <dbReference type="ARBA" id="ARBA00004370"/>
    </source>
</evidence>
<name>A0A1C1YUC8_9HYPH</name>
<keyword evidence="7" id="KW-0547">Nucleotide-binding</keyword>
<dbReference type="PROSITE" id="PS50839">
    <property type="entry name" value="CHASE"/>
    <property type="match status" value="1"/>
</dbReference>
<keyword evidence="4" id="KW-0597">Phosphoprotein</keyword>
<proteinExistence type="predicted"/>
<dbReference type="InterPro" id="IPR006189">
    <property type="entry name" value="CHASE_dom"/>
</dbReference>
<keyword evidence="5" id="KW-0808">Transferase</keyword>
<dbReference type="GO" id="GO:0005524">
    <property type="term" value="F:ATP binding"/>
    <property type="evidence" value="ECO:0007669"/>
    <property type="project" value="UniProtKB-KW"/>
</dbReference>
<evidence type="ECO:0000313" key="13">
    <source>
        <dbReference type="EMBL" id="OCW56940.1"/>
    </source>
</evidence>
<comment type="subcellular location">
    <subcellularLocation>
        <location evidence="2">Membrane</location>
    </subcellularLocation>
</comment>
<evidence type="ECO:0000313" key="14">
    <source>
        <dbReference type="Proteomes" id="UP000094795"/>
    </source>
</evidence>
<evidence type="ECO:0000256" key="10">
    <source>
        <dbReference type="ARBA" id="ARBA00022989"/>
    </source>
</evidence>
<dbReference type="InterPro" id="IPR042240">
    <property type="entry name" value="CHASE_sf"/>
</dbReference>
<dbReference type="Gene3D" id="3.30.450.350">
    <property type="entry name" value="CHASE domain"/>
    <property type="match status" value="1"/>
</dbReference>
<feature type="domain" description="CHASE" evidence="12">
    <location>
        <begin position="126"/>
        <end position="275"/>
    </location>
</feature>
<dbReference type="Pfam" id="PF07536">
    <property type="entry name" value="HWE_HK"/>
    <property type="match status" value="1"/>
</dbReference>
<dbReference type="GO" id="GO:0016020">
    <property type="term" value="C:membrane"/>
    <property type="evidence" value="ECO:0007669"/>
    <property type="project" value="UniProtKB-SubCell"/>
</dbReference>
<evidence type="ECO:0000256" key="4">
    <source>
        <dbReference type="ARBA" id="ARBA00022553"/>
    </source>
</evidence>
<dbReference type="Pfam" id="PF03924">
    <property type="entry name" value="CHASE"/>
    <property type="match status" value="1"/>
</dbReference>
<keyword evidence="8" id="KW-0418">Kinase</keyword>
<evidence type="ECO:0000256" key="7">
    <source>
        <dbReference type="ARBA" id="ARBA00022741"/>
    </source>
</evidence>
<dbReference type="EC" id="2.7.13.3" evidence="3"/>
<dbReference type="InterPro" id="IPR011102">
    <property type="entry name" value="Sig_transdc_His_kinase_HWE"/>
</dbReference>
<dbReference type="PANTHER" id="PTHR41523">
    <property type="entry name" value="TWO-COMPONENT SYSTEM SENSOR PROTEIN"/>
    <property type="match status" value="1"/>
</dbReference>
<evidence type="ECO:0000256" key="11">
    <source>
        <dbReference type="ARBA" id="ARBA00023136"/>
    </source>
</evidence>
<keyword evidence="9" id="KW-0067">ATP-binding</keyword>
<reference evidence="13 14" key="1">
    <citation type="submission" date="2015-12" db="EMBL/GenBank/DDBJ databases">
        <authorList>
            <person name="Shamseldin A."/>
            <person name="Moawad H."/>
            <person name="Abd El-Rahim W.M."/>
            <person name="Sadowsky M.J."/>
        </authorList>
    </citation>
    <scope>NUCLEOTIDE SEQUENCE [LARGE SCALE GENOMIC DNA]</scope>
    <source>
        <strain evidence="13 14">JC234</strain>
    </source>
</reference>
<accession>A0A1C1YUC8</accession>
<evidence type="ECO:0000256" key="6">
    <source>
        <dbReference type="ARBA" id="ARBA00022692"/>
    </source>
</evidence>
<dbReference type="PANTHER" id="PTHR41523:SF8">
    <property type="entry name" value="ETHYLENE RESPONSE SENSOR PROTEIN"/>
    <property type="match status" value="1"/>
</dbReference>
<dbReference type="GO" id="GO:0007165">
    <property type="term" value="P:signal transduction"/>
    <property type="evidence" value="ECO:0007669"/>
    <property type="project" value="UniProtKB-ARBA"/>
</dbReference>
<dbReference type="RefSeq" id="WP_083220257.1">
    <property type="nucleotide sequence ID" value="NZ_LQZT01000023.1"/>
</dbReference>
<dbReference type="GO" id="GO:0004673">
    <property type="term" value="F:protein histidine kinase activity"/>
    <property type="evidence" value="ECO:0007669"/>
    <property type="project" value="UniProtKB-EC"/>
</dbReference>
<protein>
    <recommendedName>
        <fullName evidence="3">histidine kinase</fullName>
        <ecNumber evidence="3">2.7.13.3</ecNumber>
    </recommendedName>
</protein>
<dbReference type="SMART" id="SM00911">
    <property type="entry name" value="HWE_HK"/>
    <property type="match status" value="1"/>
</dbReference>
<sequence>MLVFCVVTLVGLLTAAASWYTIDHANRMSFAAIAEDAVQRLSDRIDTHVLMINAAEAFFEADGEVPSADNFETFVGHLKKNERFRGVQGIGFARYVRTGPQSDETIAREIEKNYGISRAPWPETTEEIRTPIVMMEPQTSRSFGALGFDMYTNPVRRAALLAALSENRLRASGSVRLVQEPSGSSQAGFVMYTPFFAATSGRILGFVFAPFRVGDLFDAALNRLPALPVHITAWDGEPSDSSLIYTSPGKPGTHFGTSEEITTSLEVAGRTWRLEIHPSEIYSPPSDQTQTFMLVIASVLLAAALAASSHSQQRTIEVGEALREESERALTEREFLLQEMKHRIKNMIARVLAISRQTARASEDLQDFSKSFSARLQAMAASQDLLARTAWQGADLETLLTQELKQLFGDDPIEDKFTGPKIELNETATQAFGLAFHELATNALKYGSARAPGGTLNIAWSIKPLPGKKADLVLTWSETSPEPFDAQEVEPLGTKTGFGTKLLDATIRGEMGGSITSVKSERGIDVTIRVPFDRVTSAASKAKPGTKSRK</sequence>
<evidence type="ECO:0000256" key="5">
    <source>
        <dbReference type="ARBA" id="ARBA00022679"/>
    </source>
</evidence>
<dbReference type="SMART" id="SM01079">
    <property type="entry name" value="CHASE"/>
    <property type="match status" value="1"/>
</dbReference>
<keyword evidence="10" id="KW-1133">Transmembrane helix</keyword>
<comment type="caution">
    <text evidence="13">The sequence shown here is derived from an EMBL/GenBank/DDBJ whole genome shotgun (WGS) entry which is preliminary data.</text>
</comment>
<evidence type="ECO:0000256" key="3">
    <source>
        <dbReference type="ARBA" id="ARBA00012438"/>
    </source>
</evidence>
<dbReference type="AlphaFoldDB" id="A0A1C1YUC8"/>
<dbReference type="EMBL" id="LQZT01000023">
    <property type="protein sequence ID" value="OCW56940.1"/>
    <property type="molecule type" value="Genomic_DNA"/>
</dbReference>
<evidence type="ECO:0000259" key="12">
    <source>
        <dbReference type="PROSITE" id="PS50839"/>
    </source>
</evidence>
<comment type="catalytic activity">
    <reaction evidence="1">
        <text>ATP + protein L-histidine = ADP + protein N-phospho-L-histidine.</text>
        <dbReference type="EC" id="2.7.13.3"/>
    </reaction>
</comment>